<evidence type="ECO:0000313" key="2">
    <source>
        <dbReference type="EMBL" id="SMF23239.1"/>
    </source>
</evidence>
<dbReference type="EMBL" id="FXAG01000024">
    <property type="protein sequence ID" value="SMF47627.1"/>
    <property type="molecule type" value="Genomic_DNA"/>
</dbReference>
<dbReference type="InterPro" id="IPR052020">
    <property type="entry name" value="Cyclic_di-GMP/3'3'-cGAMP_PDE"/>
</dbReference>
<name>A0A1Y6BWN2_9NEIS</name>
<protein>
    <submittedName>
        <fullName evidence="3">HD domain-containing protein</fullName>
    </submittedName>
</protein>
<dbReference type="SMART" id="SM00471">
    <property type="entry name" value="HDc"/>
    <property type="match status" value="1"/>
</dbReference>
<dbReference type="Proteomes" id="UP000192920">
    <property type="component" value="Unassembled WGS sequence"/>
</dbReference>
<dbReference type="Gene3D" id="1.10.3210.10">
    <property type="entry name" value="Hypothetical protein af1432"/>
    <property type="match status" value="1"/>
</dbReference>
<dbReference type="Pfam" id="PF13487">
    <property type="entry name" value="HD_5"/>
    <property type="match status" value="1"/>
</dbReference>
<dbReference type="STRING" id="1123014.SAMN02745746_02028"/>
<dbReference type="AlphaFoldDB" id="A0A1Y6BWN2"/>
<dbReference type="PANTHER" id="PTHR45228:SF5">
    <property type="entry name" value="CYCLIC DI-GMP PHOSPHODIESTERASE VC_1348-RELATED"/>
    <property type="match status" value="1"/>
</dbReference>
<accession>A0A1Y6BWN2</accession>
<sequence length="318" mass="34687">MSMNLIERVVQLLHRADCPEPDGEAAIGFSQMLASLMVMAWFVEARDPYTGGHLWRVSQYARLLAEAAGLEPTEVARISLGGFLHDLGKIGVPDAILRKPASLSDEEYAVIKTHPEMGMHMLAGHPLAGLVKNAVYLHHERPDGLGYPRGLKPESIPLEARIVGICDAFDAMTSHRPYRAGMPQECTLGIVRDYLGHQFDQGFGRLLIELGEAGQLDHIRGHSDDGIPLQSCPMCGPTLTIRREQLPGEHVYCRNCGGEFVLVDGDRALLAEPTGRCGTPAELQTVVDEALIARAVEAAVRAMPVRELMQQHYSTAGA</sequence>
<feature type="domain" description="HD-GYP" evidence="1">
    <location>
        <begin position="28"/>
        <end position="223"/>
    </location>
</feature>
<reference evidence="3" key="1">
    <citation type="submission" date="2017-04" db="EMBL/GenBank/DDBJ databases">
        <authorList>
            <person name="Afonso C.L."/>
            <person name="Miller P.J."/>
            <person name="Scott M.A."/>
            <person name="Spackman E."/>
            <person name="Goraichik I."/>
            <person name="Dimitrov K.M."/>
            <person name="Suarez D.L."/>
            <person name="Swayne D.E."/>
        </authorList>
    </citation>
    <scope>NUCLEOTIDE SEQUENCE [LARGE SCALE GENOMIC DNA]</scope>
    <source>
        <strain evidence="3">DSM 22618</strain>
    </source>
</reference>
<evidence type="ECO:0000313" key="5">
    <source>
        <dbReference type="Proteomes" id="UP000192920"/>
    </source>
</evidence>
<dbReference type="GO" id="GO:0008081">
    <property type="term" value="F:phosphoric diester hydrolase activity"/>
    <property type="evidence" value="ECO:0007669"/>
    <property type="project" value="UniProtKB-ARBA"/>
</dbReference>
<evidence type="ECO:0000259" key="1">
    <source>
        <dbReference type="PROSITE" id="PS51832"/>
    </source>
</evidence>
<gene>
    <name evidence="2" type="ORF">SAMN02745746_02028</name>
    <name evidence="3" type="ORF">SAMN02745746_02576</name>
    <name evidence="4" type="ORF">SAMN02745746_03505</name>
</gene>
<dbReference type="EMBL" id="FXAG01000009">
    <property type="protein sequence ID" value="SMF23239.1"/>
    <property type="molecule type" value="Genomic_DNA"/>
</dbReference>
<dbReference type="RefSeq" id="WP_234985941.1">
    <property type="nucleotide sequence ID" value="NZ_FXAG01000009.1"/>
</dbReference>
<evidence type="ECO:0000313" key="4">
    <source>
        <dbReference type="EMBL" id="SMF47627.1"/>
    </source>
</evidence>
<dbReference type="PROSITE" id="PS51832">
    <property type="entry name" value="HD_GYP"/>
    <property type="match status" value="1"/>
</dbReference>
<reference evidence="5" key="2">
    <citation type="submission" date="2017-04" db="EMBL/GenBank/DDBJ databases">
        <authorList>
            <person name="Varghese N."/>
            <person name="Submissions S."/>
        </authorList>
    </citation>
    <scope>NUCLEOTIDE SEQUENCE [LARGE SCALE GENOMIC DNA]</scope>
    <source>
        <strain evidence="5">DSM 22618</strain>
    </source>
</reference>
<organism evidence="3 5">
    <name type="scientific">Pseudogulbenkiania subflava DSM 22618</name>
    <dbReference type="NCBI Taxonomy" id="1123014"/>
    <lineage>
        <taxon>Bacteria</taxon>
        <taxon>Pseudomonadati</taxon>
        <taxon>Pseudomonadota</taxon>
        <taxon>Betaproteobacteria</taxon>
        <taxon>Neisseriales</taxon>
        <taxon>Chromobacteriaceae</taxon>
        <taxon>Pseudogulbenkiania</taxon>
    </lineage>
</organism>
<dbReference type="CDD" id="cd00077">
    <property type="entry name" value="HDc"/>
    <property type="match status" value="1"/>
</dbReference>
<dbReference type="PANTHER" id="PTHR45228">
    <property type="entry name" value="CYCLIC DI-GMP PHOSPHODIESTERASE TM_0186-RELATED"/>
    <property type="match status" value="1"/>
</dbReference>
<evidence type="ECO:0000313" key="3">
    <source>
        <dbReference type="EMBL" id="SMF32573.1"/>
    </source>
</evidence>
<dbReference type="SUPFAM" id="SSF109604">
    <property type="entry name" value="HD-domain/PDEase-like"/>
    <property type="match status" value="1"/>
</dbReference>
<dbReference type="InterPro" id="IPR003607">
    <property type="entry name" value="HD/PDEase_dom"/>
</dbReference>
<dbReference type="EMBL" id="FXAG01000014">
    <property type="protein sequence ID" value="SMF32573.1"/>
    <property type="molecule type" value="Genomic_DNA"/>
</dbReference>
<proteinExistence type="predicted"/>
<keyword evidence="5" id="KW-1185">Reference proteome</keyword>
<dbReference type="InterPro" id="IPR037522">
    <property type="entry name" value="HD_GYP_dom"/>
</dbReference>